<dbReference type="InterPro" id="IPR020070">
    <property type="entry name" value="Ribosomal_bL9_N"/>
</dbReference>
<evidence type="ECO:0000256" key="2">
    <source>
        <dbReference type="ARBA" id="ARBA00022730"/>
    </source>
</evidence>
<dbReference type="GO" id="GO:0006412">
    <property type="term" value="P:translation"/>
    <property type="evidence" value="ECO:0007669"/>
    <property type="project" value="UniProtKB-UniRule"/>
</dbReference>
<evidence type="ECO:0000313" key="11">
    <source>
        <dbReference type="Proteomes" id="UP000003280"/>
    </source>
</evidence>
<dbReference type="GO" id="GO:0005840">
    <property type="term" value="C:ribosome"/>
    <property type="evidence" value="ECO:0007669"/>
    <property type="project" value="UniProtKB-KW"/>
</dbReference>
<feature type="coiled-coil region" evidence="8">
    <location>
        <begin position="37"/>
        <end position="75"/>
    </location>
</feature>
<dbReference type="GO" id="GO:0003735">
    <property type="term" value="F:structural constituent of ribosome"/>
    <property type="evidence" value="ECO:0007669"/>
    <property type="project" value="InterPro"/>
</dbReference>
<dbReference type="NCBIfam" id="TIGR00158">
    <property type="entry name" value="L9"/>
    <property type="match status" value="1"/>
</dbReference>
<keyword evidence="3 7" id="KW-0694">RNA-binding</keyword>
<dbReference type="InterPro" id="IPR036935">
    <property type="entry name" value="Ribosomal_bL9_N_sf"/>
</dbReference>
<evidence type="ECO:0000256" key="1">
    <source>
        <dbReference type="ARBA" id="ARBA00010605"/>
    </source>
</evidence>
<evidence type="ECO:0000256" key="4">
    <source>
        <dbReference type="ARBA" id="ARBA00022980"/>
    </source>
</evidence>
<keyword evidence="11" id="KW-1185">Reference proteome</keyword>
<dbReference type="InterPro" id="IPR036791">
    <property type="entry name" value="Ribosomal_bL9_C_sf"/>
</dbReference>
<dbReference type="Gene3D" id="3.10.430.100">
    <property type="entry name" value="Ribosomal protein L9, C-terminal domain"/>
    <property type="match status" value="1"/>
</dbReference>
<dbReference type="AlphaFoldDB" id="E0NKJ9"/>
<proteinExistence type="inferred from homology"/>
<gene>
    <name evidence="7 10" type="primary">rplI</name>
    <name evidence="10" type="ORF">HMPREF9225_0688</name>
</gene>
<evidence type="ECO:0000256" key="7">
    <source>
        <dbReference type="HAMAP-Rule" id="MF_00503"/>
    </source>
</evidence>
<comment type="function">
    <text evidence="7">Binds to the 23S rRNA.</text>
</comment>
<dbReference type="Pfam" id="PF01281">
    <property type="entry name" value="Ribosomal_L9_N"/>
    <property type="match status" value="1"/>
</dbReference>
<sequence>MKIILLKDDKNLGKAGTLTDAKDGYARNFLLPKKIAIEATEENLAMWKEEQKRLKAEENQNRENAKVLKKRLESEKLVLKVKAGDNGRLFGAITSQNIADEMKKSFGENMDKRKIVLPENIKTEGIHTVEVKLFQEISANLKVVVEGIR</sequence>
<dbReference type="InterPro" id="IPR020594">
    <property type="entry name" value="Ribosomal_bL9_bac/chp"/>
</dbReference>
<keyword evidence="8" id="KW-0175">Coiled coil</keyword>
<reference evidence="10 11" key="1">
    <citation type="submission" date="2010-07" db="EMBL/GenBank/DDBJ databases">
        <authorList>
            <person name="Muzny D."/>
            <person name="Qin X."/>
            <person name="Deng J."/>
            <person name="Jiang H."/>
            <person name="Liu Y."/>
            <person name="Qu J."/>
            <person name="Song X.-Z."/>
            <person name="Zhang L."/>
            <person name="Thornton R."/>
            <person name="Coyle M."/>
            <person name="Francisco L."/>
            <person name="Jackson L."/>
            <person name="Javaid M."/>
            <person name="Korchina V."/>
            <person name="Kovar C."/>
            <person name="Mata R."/>
            <person name="Mathew T."/>
            <person name="Ngo R."/>
            <person name="Nguyen L."/>
            <person name="Nguyen N."/>
            <person name="Okwuonu G."/>
            <person name="Ongeri F."/>
            <person name="Pham C."/>
            <person name="Simmons D."/>
            <person name="Wilczek-Boney K."/>
            <person name="Hale W."/>
            <person name="Jakkamsetti A."/>
            <person name="Pham P."/>
            <person name="Ruth R."/>
            <person name="San Lucas F."/>
            <person name="Warren J."/>
            <person name="Zhang J."/>
            <person name="Zhao Z."/>
            <person name="Zhou C."/>
            <person name="Zhu D."/>
            <person name="Lee S."/>
            <person name="Bess C."/>
            <person name="Blankenburg K."/>
            <person name="Forbes L."/>
            <person name="Fu Q."/>
            <person name="Gubbala S."/>
            <person name="Hirani K."/>
            <person name="Jayaseelan J.C."/>
            <person name="Lara F."/>
            <person name="Munidasa M."/>
            <person name="Palculict T."/>
            <person name="Patil S."/>
            <person name="Pu L.-L."/>
            <person name="Saada N."/>
            <person name="Tang L."/>
            <person name="Weissenberger G."/>
            <person name="Zhu Y."/>
            <person name="Hemphill L."/>
            <person name="Shang Y."/>
            <person name="Youmans B."/>
            <person name="Ayvaz T."/>
            <person name="Ross M."/>
            <person name="Santibanez J."/>
            <person name="Aqrawi P."/>
            <person name="Gross S."/>
            <person name="Joshi V."/>
            <person name="Fowler G."/>
            <person name="Nazareth L."/>
            <person name="Reid J."/>
            <person name="Worley K."/>
            <person name="Petrosino J."/>
            <person name="Highlander S."/>
            <person name="Gibbs R."/>
        </authorList>
    </citation>
    <scope>NUCLEOTIDE SEQUENCE [LARGE SCALE GENOMIC DNA]</scope>
    <source>
        <strain evidence="10 11">ATCC BAA-1640</strain>
    </source>
</reference>
<evidence type="ECO:0000259" key="9">
    <source>
        <dbReference type="PROSITE" id="PS00651"/>
    </source>
</evidence>
<dbReference type="GO" id="GO:1990904">
    <property type="term" value="C:ribonucleoprotein complex"/>
    <property type="evidence" value="ECO:0007669"/>
    <property type="project" value="UniProtKB-KW"/>
</dbReference>
<dbReference type="Proteomes" id="UP000003280">
    <property type="component" value="Unassembled WGS sequence"/>
</dbReference>
<dbReference type="InterPro" id="IPR020069">
    <property type="entry name" value="Ribosomal_bL9_C"/>
</dbReference>
<dbReference type="Pfam" id="PF03948">
    <property type="entry name" value="Ribosomal_L9_C"/>
    <property type="match status" value="1"/>
</dbReference>
<dbReference type="HOGENOM" id="CLU_078938_3_0_9"/>
<comment type="similarity">
    <text evidence="1 7">Belongs to the bacterial ribosomal protein bL9 family.</text>
</comment>
<evidence type="ECO:0000256" key="8">
    <source>
        <dbReference type="SAM" id="Coils"/>
    </source>
</evidence>
<dbReference type="SUPFAM" id="SSF55658">
    <property type="entry name" value="L9 N-domain-like"/>
    <property type="match status" value="1"/>
</dbReference>
<dbReference type="PROSITE" id="PS00651">
    <property type="entry name" value="RIBOSOMAL_L9"/>
    <property type="match status" value="1"/>
</dbReference>
<keyword evidence="2 7" id="KW-0699">rRNA-binding</keyword>
<keyword evidence="4 7" id="KW-0689">Ribosomal protein</keyword>
<dbReference type="InterPro" id="IPR009027">
    <property type="entry name" value="Ribosomal_bL9/RNase_H1_N"/>
</dbReference>
<dbReference type="RefSeq" id="WP_008901503.1">
    <property type="nucleotide sequence ID" value="NZ_GL397071.1"/>
</dbReference>
<comment type="caution">
    <text evidence="10">The sequence shown here is derived from an EMBL/GenBank/DDBJ whole genome shotgun (WGS) entry which is preliminary data.</text>
</comment>
<evidence type="ECO:0000313" key="10">
    <source>
        <dbReference type="EMBL" id="EFM25626.1"/>
    </source>
</evidence>
<evidence type="ECO:0000256" key="5">
    <source>
        <dbReference type="ARBA" id="ARBA00023274"/>
    </source>
</evidence>
<evidence type="ECO:0000256" key="3">
    <source>
        <dbReference type="ARBA" id="ARBA00022884"/>
    </source>
</evidence>
<dbReference type="OrthoDB" id="9788336at2"/>
<dbReference type="HAMAP" id="MF_00503">
    <property type="entry name" value="Ribosomal_bL9"/>
    <property type="match status" value="1"/>
</dbReference>
<dbReference type="InterPro" id="IPR000244">
    <property type="entry name" value="Ribosomal_bL9"/>
</dbReference>
<name>E0NKJ9_9FIRM</name>
<dbReference type="SUPFAM" id="SSF55653">
    <property type="entry name" value="Ribosomal protein L9 C-domain"/>
    <property type="match status" value="1"/>
</dbReference>
<dbReference type="Gene3D" id="3.40.5.10">
    <property type="entry name" value="Ribosomal protein L9, N-terminal domain"/>
    <property type="match status" value="1"/>
</dbReference>
<dbReference type="STRING" id="862517.HMPREF9225_0688"/>
<dbReference type="PANTHER" id="PTHR21368">
    <property type="entry name" value="50S RIBOSOMAL PROTEIN L9"/>
    <property type="match status" value="1"/>
</dbReference>
<dbReference type="GO" id="GO:0019843">
    <property type="term" value="F:rRNA binding"/>
    <property type="evidence" value="ECO:0007669"/>
    <property type="project" value="UniProtKB-UniRule"/>
</dbReference>
<feature type="domain" description="Ribosomal protein L9" evidence="9">
    <location>
        <begin position="13"/>
        <end position="40"/>
    </location>
</feature>
<evidence type="ECO:0000256" key="6">
    <source>
        <dbReference type="ARBA" id="ARBA00035292"/>
    </source>
</evidence>
<keyword evidence="5 7" id="KW-0687">Ribonucleoprotein</keyword>
<dbReference type="EMBL" id="AEEH01000028">
    <property type="protein sequence ID" value="EFM25626.1"/>
    <property type="molecule type" value="Genomic_DNA"/>
</dbReference>
<organism evidence="10 11">
    <name type="scientific">Peptoniphilus duerdenii ATCC BAA-1640</name>
    <dbReference type="NCBI Taxonomy" id="862517"/>
    <lineage>
        <taxon>Bacteria</taxon>
        <taxon>Bacillati</taxon>
        <taxon>Bacillota</taxon>
        <taxon>Tissierellia</taxon>
        <taxon>Tissierellales</taxon>
        <taxon>Peptoniphilaceae</taxon>
        <taxon>Peptoniphilus</taxon>
    </lineage>
</organism>
<accession>E0NKJ9</accession>
<dbReference type="eggNOG" id="COG0359">
    <property type="taxonomic scope" value="Bacteria"/>
</dbReference>
<protein>
    <recommendedName>
        <fullName evidence="6 7">Large ribosomal subunit protein bL9</fullName>
    </recommendedName>
</protein>